<reference evidence="4" key="1">
    <citation type="journal article" date="2010" name="ISME J.">
        <title>Metagenome of the Mediterranean deep chlorophyll maximum studied by direct and fosmid library 454 pyrosequencing.</title>
        <authorList>
            <person name="Ghai R."/>
            <person name="Martin-Cuadrado A.B."/>
            <person name="Molto A.G."/>
            <person name="Heredia I.G."/>
            <person name="Cabrera R."/>
            <person name="Martin J."/>
            <person name="Verdu M."/>
            <person name="Deschamps P."/>
            <person name="Moreira D."/>
            <person name="Lopez-Garcia P."/>
            <person name="Mira A."/>
            <person name="Rodriguez-Valera F."/>
        </authorList>
    </citation>
    <scope>NUCLEOTIDE SEQUENCE</scope>
</reference>
<dbReference type="InterPro" id="IPR013094">
    <property type="entry name" value="AB_hydrolase_3"/>
</dbReference>
<dbReference type="PROSITE" id="PS01173">
    <property type="entry name" value="LIPASE_GDXG_HIS"/>
    <property type="match status" value="1"/>
</dbReference>
<sequence>MIRPNKLLYRIFRPSAKFVRFFVHPQAWLGSKLFGPFGISIERKKFAGVSGVTFTPKRNPEQNRLIVYFHGGGYCFGSSLTTHRMGLTTLSKITKTICHSIDYRLSPENPHPAALDDALDAWRDIVEKIQIPKSS</sequence>
<feature type="domain" description="Alpha/beta hydrolase fold-3" evidence="3">
    <location>
        <begin position="66"/>
        <end position="128"/>
    </location>
</feature>
<protein>
    <recommendedName>
        <fullName evidence="3">Alpha/beta hydrolase fold-3 domain-containing protein</fullName>
    </recommendedName>
</protein>
<dbReference type="Gene3D" id="3.40.50.1820">
    <property type="entry name" value="alpha/beta hydrolase"/>
    <property type="match status" value="1"/>
</dbReference>
<dbReference type="PANTHER" id="PTHR48081">
    <property type="entry name" value="AB HYDROLASE SUPERFAMILY PROTEIN C4A8.06C"/>
    <property type="match status" value="1"/>
</dbReference>
<evidence type="ECO:0000256" key="1">
    <source>
        <dbReference type="ARBA" id="ARBA00010515"/>
    </source>
</evidence>
<dbReference type="InterPro" id="IPR050300">
    <property type="entry name" value="GDXG_lipolytic_enzyme"/>
</dbReference>
<organism evidence="4">
    <name type="scientific">uncultured archaeon MedDCM-OCT-S04-C163</name>
    <dbReference type="NCBI Taxonomy" id="743086"/>
    <lineage>
        <taxon>Archaea</taxon>
        <taxon>environmental samples</taxon>
    </lineage>
</organism>
<evidence type="ECO:0000313" key="4">
    <source>
        <dbReference type="EMBL" id="ADD92982.1"/>
    </source>
</evidence>
<evidence type="ECO:0000256" key="2">
    <source>
        <dbReference type="ARBA" id="ARBA00022801"/>
    </source>
</evidence>
<dbReference type="EMBL" id="GU942960">
    <property type="protein sequence ID" value="ADD92982.1"/>
    <property type="molecule type" value="Genomic_DNA"/>
</dbReference>
<dbReference type="InterPro" id="IPR002168">
    <property type="entry name" value="Lipase_GDXG_HIS_AS"/>
</dbReference>
<dbReference type="GO" id="GO:0016787">
    <property type="term" value="F:hydrolase activity"/>
    <property type="evidence" value="ECO:0007669"/>
    <property type="project" value="UniProtKB-KW"/>
</dbReference>
<dbReference type="AlphaFoldDB" id="D6PB81"/>
<accession>D6PB81</accession>
<dbReference type="Pfam" id="PF07859">
    <property type="entry name" value="Abhydrolase_3"/>
    <property type="match status" value="1"/>
</dbReference>
<keyword evidence="2" id="KW-0378">Hydrolase</keyword>
<proteinExistence type="inferred from homology"/>
<dbReference type="PANTHER" id="PTHR48081:SF28">
    <property type="entry name" value="ALPHA_BETA HYDROLASE FOLD-3 DOMAIN-CONTAINING PROTEIN"/>
    <property type="match status" value="1"/>
</dbReference>
<comment type="similarity">
    <text evidence="1">Belongs to the 'GDXG' lipolytic enzyme family.</text>
</comment>
<evidence type="ECO:0000259" key="3">
    <source>
        <dbReference type="Pfam" id="PF07859"/>
    </source>
</evidence>
<dbReference type="InterPro" id="IPR029058">
    <property type="entry name" value="AB_hydrolase_fold"/>
</dbReference>
<name>D6PB81_9ARCH</name>
<dbReference type="SUPFAM" id="SSF53474">
    <property type="entry name" value="alpha/beta-Hydrolases"/>
    <property type="match status" value="1"/>
</dbReference>